<proteinExistence type="predicted"/>
<dbReference type="Proteomes" id="UP000684084">
    <property type="component" value="Unassembled WGS sequence"/>
</dbReference>
<dbReference type="OrthoDB" id="1932331at2759"/>
<dbReference type="AlphaFoldDB" id="A0A915Z9H7"/>
<accession>A0A915Z9H7</accession>
<reference evidence="1" key="1">
    <citation type="submission" date="2020-05" db="EMBL/GenBank/DDBJ databases">
        <authorList>
            <person name="Rincon C."/>
            <person name="Sanders R I."/>
            <person name="Robbins C."/>
            <person name="Chaturvedi A."/>
        </authorList>
    </citation>
    <scope>NUCLEOTIDE SEQUENCE</scope>
    <source>
        <strain evidence="1">CHB12</strain>
    </source>
</reference>
<sequence>MCKNTGLLNSPEFLCYPEENRLVLIYIYIYSKLNMMMNVYNRSRKLNQYLKGNMSRDGMIVHNSCFRIWYSHMFRL</sequence>
<comment type="caution">
    <text evidence="1">The sequence shown here is derived from an EMBL/GenBank/DDBJ whole genome shotgun (WGS) entry which is preliminary data.</text>
</comment>
<gene>
    <name evidence="1" type="ORF">CHRIB12_LOCUS10671</name>
</gene>
<evidence type="ECO:0000313" key="1">
    <source>
        <dbReference type="EMBL" id="CAB5366046.1"/>
    </source>
</evidence>
<organism evidence="1 2">
    <name type="scientific">Rhizophagus irregularis</name>
    <dbReference type="NCBI Taxonomy" id="588596"/>
    <lineage>
        <taxon>Eukaryota</taxon>
        <taxon>Fungi</taxon>
        <taxon>Fungi incertae sedis</taxon>
        <taxon>Mucoromycota</taxon>
        <taxon>Glomeromycotina</taxon>
        <taxon>Glomeromycetes</taxon>
        <taxon>Glomerales</taxon>
        <taxon>Glomeraceae</taxon>
        <taxon>Rhizophagus</taxon>
    </lineage>
</organism>
<protein>
    <submittedName>
        <fullName evidence="1">Uncharacterized protein</fullName>
    </submittedName>
</protein>
<name>A0A915Z9H7_9GLOM</name>
<dbReference type="EMBL" id="CAGKOT010000022">
    <property type="protein sequence ID" value="CAB5366046.1"/>
    <property type="molecule type" value="Genomic_DNA"/>
</dbReference>
<evidence type="ECO:0000313" key="2">
    <source>
        <dbReference type="Proteomes" id="UP000684084"/>
    </source>
</evidence>